<dbReference type="EMBL" id="JAHFYH010000022">
    <property type="protein sequence ID" value="KAH0223879.1"/>
    <property type="molecule type" value="Genomic_DNA"/>
</dbReference>
<gene>
    <name evidence="8" type="ORF">KCV03_g3929</name>
</gene>
<keyword evidence="3" id="KW-0418">Kinase</keyword>
<dbReference type="InterPro" id="IPR001789">
    <property type="entry name" value="Sig_transdc_resp-reg_receiver"/>
</dbReference>
<dbReference type="InterPro" id="IPR029016">
    <property type="entry name" value="GAF-like_dom_sf"/>
</dbReference>
<feature type="modified residue" description="4-aspartylphosphate" evidence="4">
    <location>
        <position position="1190"/>
    </location>
</feature>
<dbReference type="SUPFAM" id="SSF47384">
    <property type="entry name" value="Homodimeric domain of signal transducing histidine kinase"/>
    <property type="match status" value="1"/>
</dbReference>
<comment type="caution">
    <text evidence="8">The sequence shown here is derived from an EMBL/GenBank/DDBJ whole genome shotgun (WGS) entry which is preliminary data.</text>
</comment>
<dbReference type="InterPro" id="IPR003594">
    <property type="entry name" value="HATPase_dom"/>
</dbReference>
<dbReference type="CDD" id="cd00082">
    <property type="entry name" value="HisKA"/>
    <property type="match status" value="1"/>
</dbReference>
<feature type="compositionally biased region" description="Polar residues" evidence="5">
    <location>
        <begin position="479"/>
        <end position="490"/>
    </location>
</feature>
<feature type="compositionally biased region" description="Basic and acidic residues" evidence="5">
    <location>
        <begin position="399"/>
        <end position="418"/>
    </location>
</feature>
<dbReference type="PROSITE" id="PS50110">
    <property type="entry name" value="RESPONSE_REGULATORY"/>
    <property type="match status" value="1"/>
</dbReference>
<dbReference type="SUPFAM" id="SSF55874">
    <property type="entry name" value="ATPase domain of HSP90 chaperone/DNA topoisomerase II/histidine kinase"/>
    <property type="match status" value="1"/>
</dbReference>
<dbReference type="InterPro" id="IPR003661">
    <property type="entry name" value="HisK_dim/P_dom"/>
</dbReference>
<feature type="region of interest" description="Disordered" evidence="5">
    <location>
        <begin position="377"/>
        <end position="418"/>
    </location>
</feature>
<dbReference type="CDD" id="cd17546">
    <property type="entry name" value="REC_hyHK_CKI1_RcsC-like"/>
    <property type="match status" value="1"/>
</dbReference>
<dbReference type="SMART" id="SM00388">
    <property type="entry name" value="HisKA"/>
    <property type="match status" value="1"/>
</dbReference>
<feature type="region of interest" description="Disordered" evidence="5">
    <location>
        <begin position="1055"/>
        <end position="1075"/>
    </location>
</feature>
<dbReference type="Pfam" id="PF01590">
    <property type="entry name" value="GAF"/>
    <property type="match status" value="1"/>
</dbReference>
<dbReference type="PROSITE" id="PS50109">
    <property type="entry name" value="HIS_KIN"/>
    <property type="match status" value="1"/>
</dbReference>
<evidence type="ECO:0000256" key="1">
    <source>
        <dbReference type="ARBA" id="ARBA00022553"/>
    </source>
</evidence>
<dbReference type="Gene3D" id="3.40.50.2300">
    <property type="match status" value="1"/>
</dbReference>
<dbReference type="InterPro" id="IPR003018">
    <property type="entry name" value="GAF"/>
</dbReference>
<dbReference type="SUPFAM" id="SSF55781">
    <property type="entry name" value="GAF domain-like"/>
    <property type="match status" value="1"/>
</dbReference>
<keyword evidence="2" id="KW-0808">Transferase</keyword>
<keyword evidence="1 4" id="KW-0597">Phosphoprotein</keyword>
<dbReference type="Proteomes" id="UP000767238">
    <property type="component" value="Unassembled WGS sequence"/>
</dbReference>
<evidence type="ECO:0000313" key="8">
    <source>
        <dbReference type="EMBL" id="KAH0223879.1"/>
    </source>
</evidence>
<dbReference type="Pfam" id="PF02518">
    <property type="entry name" value="HATPase_c"/>
    <property type="match status" value="1"/>
</dbReference>
<dbReference type="Gene3D" id="1.10.287.130">
    <property type="match status" value="1"/>
</dbReference>
<proteinExistence type="predicted"/>
<dbReference type="SMART" id="SM00448">
    <property type="entry name" value="REC"/>
    <property type="match status" value="1"/>
</dbReference>
<evidence type="ECO:0000259" key="6">
    <source>
        <dbReference type="PROSITE" id="PS50109"/>
    </source>
</evidence>
<feature type="compositionally biased region" description="Polar residues" evidence="5">
    <location>
        <begin position="387"/>
        <end position="398"/>
    </location>
</feature>
<feature type="region of interest" description="Disordered" evidence="5">
    <location>
        <begin position="1087"/>
        <end position="1122"/>
    </location>
</feature>
<reference evidence="8" key="2">
    <citation type="submission" date="2021-08" db="EMBL/GenBank/DDBJ databases">
        <authorList>
            <person name="Gostincar C."/>
            <person name="Sun X."/>
            <person name="Song Z."/>
            <person name="Gunde-Cimerman N."/>
        </authorList>
    </citation>
    <scope>NUCLEOTIDE SEQUENCE</scope>
    <source>
        <strain evidence="8">EXF-8016</strain>
    </source>
</reference>
<dbReference type="InterPro" id="IPR005467">
    <property type="entry name" value="His_kinase_dom"/>
</dbReference>
<accession>A0A9P8GJ81</accession>
<dbReference type="InterPro" id="IPR036890">
    <property type="entry name" value="HATPase_C_sf"/>
</dbReference>
<dbReference type="Gene3D" id="3.30.450.40">
    <property type="match status" value="1"/>
</dbReference>
<dbReference type="PRINTS" id="PR00344">
    <property type="entry name" value="BCTRLSENSOR"/>
</dbReference>
<evidence type="ECO:0000259" key="7">
    <source>
        <dbReference type="PROSITE" id="PS50110"/>
    </source>
</evidence>
<feature type="compositionally biased region" description="Basic and acidic residues" evidence="5">
    <location>
        <begin position="1282"/>
        <end position="1323"/>
    </location>
</feature>
<dbReference type="Pfam" id="PF00512">
    <property type="entry name" value="HisKA"/>
    <property type="match status" value="1"/>
</dbReference>
<sequence>MTSCPLGPAADSELPYDVEHEREFYKYFQPVRLGLAGLTAPRDQSSPPRVRTSPDRALTAFAQLATLRLDCRRAVISFFDRNNQYILAEATKSLSMQTESDHAPGDQIDYGVTIVPKRGSICEHTINIPFGDIAETKDDSVFVVPDLSKDKRFNDKPYTADHGWRFYAGVPIVSPNGYKIGAYCVIDERPRDGLLPEEVAFLKDMATTVMIHLDMLRSQSESIKGERMVHGLGCFVEGKDTLGDWKALGADIEAPDLQHDAPSRWAQHQYSRHHDKPPDIQLNGESDFPSLTDVGVSLDIDKSPSRRGSHASSNASAQIMEDPKAKKTSPTDHLAPAVKATFGRAANIIRESLQIDAVAIFDATAKSTFGGLVDRTAHERPKRRKVSSASESDLFTESSTERSNSEIGENLEKEDSAKPSEILGISTLDLNSARGDQSAQLTDGMTEEFVRTLLRRYPHGKVLNFDEDEDSPLEKGATHSETLGATSSRKGTFKKRKRLRSNEAKVIKQLFPGVRSFAVVPMFDSDQRFFSACIAWTLDPHRILTTHSELSYLAAFSDCTMSEVARINAKIADKAKSDFISSISHELRSPLHGILGSVECLEDSTLDPFQENLVHTLATCGHTLLDTIDHLLDFAKINNFTRKSTHTRTNTSNPNEQKQNFALDVDVDLSVVTEEVLETVFAGHDFIRAGRETEQMPIANKQVETGAKSEDGGRNVSVVVDISKAQDSHWIFRTQAGAWRRILSNLFNNSLKYTSNGFIQVKLDSEPLPSKERGGYSKVTLSVTDSGKGMSKEYLEKSLFTPFAQEDPMQPGTGLGLAIISAIIKSMGGEIEVESEQGKGTKTTVTLKMMHTPVREEEVDRSVITSAARKTQGLKIGFIGFDADSYEKEPQPGTRSPENADHRFMASFHRMCQNWFGMDMQITQGLDQSNVDVFLTTEKGLELVQDQLDKRMENNSDKEAQKQVADIPLLVICNSVSAANAMMHNPKPHVTGVLSQPCGPRKLAKSLTLCLEANKIAKTNKPMPSVRKVLDDSLGDGQHLRDSSFQKVLDSENHAAAEEAKDKGHYGDAPLKHPQKDTLEIVQGKSRIPKLDTSPLDNTGAPSSPAPIGGSMSPFSRTNSDTDRPVRKVLLVDDNRVNLQLLVTYIKRSGHAFMTASNGLEALEAYKSQCGKANDGDAAIDSPFDYVLMDLSMPIMDGLTSTRKIRAHERANNIKPTTVIALTGLASAQAQQEAYSSGIDTFMTKPVKLKELGKMLDAGTLSNLGIEKNEQKNQKSTNGLGRSDDRKDKSDDRKDKSDDRKDKSDDKKDKTDDKKAKSDDKKK</sequence>
<feature type="domain" description="Histidine kinase" evidence="6">
    <location>
        <begin position="582"/>
        <end position="851"/>
    </location>
</feature>
<evidence type="ECO:0000256" key="5">
    <source>
        <dbReference type="SAM" id="MobiDB-lite"/>
    </source>
</evidence>
<feature type="region of interest" description="Disordered" evidence="5">
    <location>
        <begin position="263"/>
        <end position="332"/>
    </location>
</feature>
<protein>
    <submittedName>
        <fullName evidence="8">Uncharacterized protein</fullName>
    </submittedName>
</protein>
<evidence type="ECO:0000313" key="9">
    <source>
        <dbReference type="Proteomes" id="UP000767238"/>
    </source>
</evidence>
<evidence type="ECO:0000256" key="4">
    <source>
        <dbReference type="PROSITE-ProRule" id="PRU00169"/>
    </source>
</evidence>
<dbReference type="PANTHER" id="PTHR43719">
    <property type="entry name" value="TWO-COMPONENT HISTIDINE KINASE"/>
    <property type="match status" value="1"/>
</dbReference>
<dbReference type="FunFam" id="1.10.287.130:FF:000023">
    <property type="entry name" value="Sensor histidine kinase/response regulator, putative"/>
    <property type="match status" value="1"/>
</dbReference>
<name>A0A9P8GJ81_AURME</name>
<feature type="domain" description="Response regulatory" evidence="7">
    <location>
        <begin position="1128"/>
        <end position="1260"/>
    </location>
</feature>
<reference evidence="8" key="1">
    <citation type="journal article" date="2021" name="J Fungi (Basel)">
        <title>Virulence traits and population genomics of the black yeast Aureobasidium melanogenum.</title>
        <authorList>
            <person name="Cernosa A."/>
            <person name="Sun X."/>
            <person name="Gostincar C."/>
            <person name="Fang C."/>
            <person name="Gunde-Cimerman N."/>
            <person name="Song Z."/>
        </authorList>
    </citation>
    <scope>NUCLEOTIDE SEQUENCE</scope>
    <source>
        <strain evidence="8">EXF-8016</strain>
    </source>
</reference>
<dbReference type="InterPro" id="IPR050956">
    <property type="entry name" value="2C_system_His_kinase"/>
</dbReference>
<dbReference type="OrthoDB" id="303614at2759"/>
<dbReference type="GO" id="GO:0000155">
    <property type="term" value="F:phosphorelay sensor kinase activity"/>
    <property type="evidence" value="ECO:0007669"/>
    <property type="project" value="InterPro"/>
</dbReference>
<organism evidence="8 9">
    <name type="scientific">Aureobasidium melanogenum</name>
    <name type="common">Aureobasidium pullulans var. melanogenum</name>
    <dbReference type="NCBI Taxonomy" id="46634"/>
    <lineage>
        <taxon>Eukaryota</taxon>
        <taxon>Fungi</taxon>
        <taxon>Dikarya</taxon>
        <taxon>Ascomycota</taxon>
        <taxon>Pezizomycotina</taxon>
        <taxon>Dothideomycetes</taxon>
        <taxon>Dothideomycetidae</taxon>
        <taxon>Dothideales</taxon>
        <taxon>Saccotheciaceae</taxon>
        <taxon>Aureobasidium</taxon>
    </lineage>
</organism>
<dbReference type="Pfam" id="PF00072">
    <property type="entry name" value="Response_reg"/>
    <property type="match status" value="1"/>
</dbReference>
<dbReference type="SMART" id="SM00387">
    <property type="entry name" value="HATPase_c"/>
    <property type="match status" value="1"/>
</dbReference>
<evidence type="ECO:0000256" key="3">
    <source>
        <dbReference type="ARBA" id="ARBA00022777"/>
    </source>
</evidence>
<dbReference type="SUPFAM" id="SSF52172">
    <property type="entry name" value="CheY-like"/>
    <property type="match status" value="1"/>
</dbReference>
<dbReference type="FunFam" id="3.30.450.40:FF:000083">
    <property type="entry name" value="Sensor histidine kinase/response regulator, putative (AFU_orthologue AFUA_4G00660)"/>
    <property type="match status" value="1"/>
</dbReference>
<feature type="region of interest" description="Disordered" evidence="5">
    <location>
        <begin position="466"/>
        <end position="496"/>
    </location>
</feature>
<dbReference type="InterPro" id="IPR004358">
    <property type="entry name" value="Sig_transdc_His_kin-like_C"/>
</dbReference>
<dbReference type="Gene3D" id="3.30.565.10">
    <property type="entry name" value="Histidine kinase-like ATPase, C-terminal domain"/>
    <property type="match status" value="1"/>
</dbReference>
<feature type="non-terminal residue" evidence="8">
    <location>
        <position position="1323"/>
    </location>
</feature>
<dbReference type="InterPro" id="IPR011006">
    <property type="entry name" value="CheY-like_superfamily"/>
</dbReference>
<evidence type="ECO:0000256" key="2">
    <source>
        <dbReference type="ARBA" id="ARBA00022679"/>
    </source>
</evidence>
<dbReference type="InterPro" id="IPR036097">
    <property type="entry name" value="HisK_dim/P_sf"/>
</dbReference>
<dbReference type="PANTHER" id="PTHR43719:SF11">
    <property type="entry name" value="HISTIDINE KINASE_RESPONSE REGULATOR, PUTATIVE-RELATED"/>
    <property type="match status" value="1"/>
</dbReference>
<feature type="region of interest" description="Disordered" evidence="5">
    <location>
        <begin position="1265"/>
        <end position="1323"/>
    </location>
</feature>